<gene>
    <name evidence="2" type="ORF">SEMRO_1487_G276710.1</name>
</gene>
<dbReference type="AlphaFoldDB" id="A0A9N8HST0"/>
<evidence type="ECO:0000256" key="1">
    <source>
        <dbReference type="SAM" id="MobiDB-lite"/>
    </source>
</evidence>
<keyword evidence="3" id="KW-1185">Reference proteome</keyword>
<feature type="region of interest" description="Disordered" evidence="1">
    <location>
        <begin position="122"/>
        <end position="150"/>
    </location>
</feature>
<organism evidence="2 3">
    <name type="scientific">Seminavis robusta</name>
    <dbReference type="NCBI Taxonomy" id="568900"/>
    <lineage>
        <taxon>Eukaryota</taxon>
        <taxon>Sar</taxon>
        <taxon>Stramenopiles</taxon>
        <taxon>Ochrophyta</taxon>
        <taxon>Bacillariophyta</taxon>
        <taxon>Bacillariophyceae</taxon>
        <taxon>Bacillariophycidae</taxon>
        <taxon>Naviculales</taxon>
        <taxon>Naviculaceae</taxon>
        <taxon>Seminavis</taxon>
    </lineage>
</organism>
<protein>
    <submittedName>
        <fullName evidence="2">Uncharacterized protein</fullName>
    </submittedName>
</protein>
<proteinExistence type="predicted"/>
<sequence>MKAAMDKLKNSVVPTKSQLIGESLARSVKADPTQRLFKNHAILSALCDCFCMHIPVHFSSEGKAYLSHREVKPGGMVCILAWLHMMSQRTEDLNSTQFEAGGFVIGESYEDEIIGAVKKRGLNDGQDDKADPKSNDAQSGSGNARKRSAAAWDQGTVECMDASAEERMELEQEHAEAMSTFTAFQNFYRYGDPLPATEGVMRTLVNQNRLGDETHYDRLASAGLGISSTNGV</sequence>
<accession>A0A9N8HST0</accession>
<dbReference type="EMBL" id="CAICTM010001485">
    <property type="protein sequence ID" value="CAB9524037.1"/>
    <property type="molecule type" value="Genomic_DNA"/>
</dbReference>
<name>A0A9N8HST0_9STRA</name>
<comment type="caution">
    <text evidence="2">The sequence shown here is derived from an EMBL/GenBank/DDBJ whole genome shotgun (WGS) entry which is preliminary data.</text>
</comment>
<evidence type="ECO:0000313" key="2">
    <source>
        <dbReference type="EMBL" id="CAB9524037.1"/>
    </source>
</evidence>
<reference evidence="2" key="1">
    <citation type="submission" date="2020-06" db="EMBL/GenBank/DDBJ databases">
        <authorList>
            <consortium name="Plant Systems Biology data submission"/>
        </authorList>
    </citation>
    <scope>NUCLEOTIDE SEQUENCE</scope>
    <source>
        <strain evidence="2">D6</strain>
    </source>
</reference>
<dbReference type="Proteomes" id="UP001153069">
    <property type="component" value="Unassembled WGS sequence"/>
</dbReference>
<evidence type="ECO:0000313" key="3">
    <source>
        <dbReference type="Proteomes" id="UP001153069"/>
    </source>
</evidence>